<dbReference type="Proteomes" id="UP000008387">
    <property type="component" value="Chromosome"/>
</dbReference>
<dbReference type="KEGG" id="hbi:HBZC1_17940"/>
<organism evidence="1 2">
    <name type="scientific">Helicobacter bizzozeronii (strain CIII-1)</name>
    <dbReference type="NCBI Taxonomy" id="1002804"/>
    <lineage>
        <taxon>Bacteria</taxon>
        <taxon>Pseudomonadati</taxon>
        <taxon>Campylobacterota</taxon>
        <taxon>Epsilonproteobacteria</taxon>
        <taxon>Campylobacterales</taxon>
        <taxon>Helicobacteraceae</taxon>
        <taxon>Helicobacter</taxon>
    </lineage>
</organism>
<name>F8KPP6_HELBC</name>
<sequence length="71" mass="8321">MKITLNHSKIINNFGNLSLFAKEYGIKLGTLNYHTRYRSNQNPHFRSLKVFQALKKMQADGYITMEYHNGN</sequence>
<dbReference type="GeneID" id="64361251"/>
<dbReference type="EMBL" id="FR871757">
    <property type="protein sequence ID" value="CCB80780.1"/>
    <property type="molecule type" value="Genomic_DNA"/>
</dbReference>
<proteinExistence type="predicted"/>
<protein>
    <submittedName>
        <fullName evidence="1">Uncharacterized protein</fullName>
    </submittedName>
</protein>
<gene>
    <name evidence="1" type="ordered locus">HBZC1_17940</name>
</gene>
<dbReference type="STRING" id="1002804.HBZC1_17940"/>
<evidence type="ECO:0000313" key="2">
    <source>
        <dbReference type="Proteomes" id="UP000008387"/>
    </source>
</evidence>
<keyword evidence="2" id="KW-1185">Reference proteome</keyword>
<dbReference type="HOGENOM" id="CLU_2734461_0_0_7"/>
<dbReference type="AlphaFoldDB" id="F8KPP6"/>
<dbReference type="RefSeq" id="WP_013891156.1">
    <property type="nucleotide sequence ID" value="NC_015674.1"/>
</dbReference>
<accession>F8KPP6</accession>
<reference evidence="1 2" key="1">
    <citation type="journal article" date="2011" name="J. Bacteriol.">
        <title>Genome sequence of Helicobacter bizzozeronii strain CIII-1, an isolate from human gastric mucosa.</title>
        <authorList>
            <person name="Schott T."/>
            <person name="Rossi M."/>
            <person name="Hanninen M.L."/>
        </authorList>
    </citation>
    <scope>NUCLEOTIDE SEQUENCE [LARGE SCALE GENOMIC DNA]</scope>
    <source>
        <strain evidence="1 2">CIII-1</strain>
    </source>
</reference>
<evidence type="ECO:0000313" key="1">
    <source>
        <dbReference type="EMBL" id="CCB80780.1"/>
    </source>
</evidence>